<sequence length="48" mass="5087">MESIEVISAEAVAVWYGSIDLGEAEIAGMLQLISGLTSKEISLFISTL</sequence>
<protein>
    <submittedName>
        <fullName evidence="1">Anaphase-promoting complex subunit 1</fullName>
    </submittedName>
</protein>
<keyword evidence="2" id="KW-1185">Reference proteome</keyword>
<gene>
    <name evidence="1" type="ORF">G2W53_038126</name>
</gene>
<evidence type="ECO:0000313" key="1">
    <source>
        <dbReference type="EMBL" id="KAF7805965.1"/>
    </source>
</evidence>
<organism evidence="1 2">
    <name type="scientific">Senna tora</name>
    <dbReference type="NCBI Taxonomy" id="362788"/>
    <lineage>
        <taxon>Eukaryota</taxon>
        <taxon>Viridiplantae</taxon>
        <taxon>Streptophyta</taxon>
        <taxon>Embryophyta</taxon>
        <taxon>Tracheophyta</taxon>
        <taxon>Spermatophyta</taxon>
        <taxon>Magnoliopsida</taxon>
        <taxon>eudicotyledons</taxon>
        <taxon>Gunneridae</taxon>
        <taxon>Pentapetalae</taxon>
        <taxon>rosids</taxon>
        <taxon>fabids</taxon>
        <taxon>Fabales</taxon>
        <taxon>Fabaceae</taxon>
        <taxon>Caesalpinioideae</taxon>
        <taxon>Cassia clade</taxon>
        <taxon>Senna</taxon>
    </lineage>
</organism>
<dbReference type="AlphaFoldDB" id="A0A834SNL9"/>
<dbReference type="EMBL" id="JAAIUW010000012">
    <property type="protein sequence ID" value="KAF7805965.1"/>
    <property type="molecule type" value="Genomic_DNA"/>
</dbReference>
<accession>A0A834SNL9</accession>
<comment type="caution">
    <text evidence="1">The sequence shown here is derived from an EMBL/GenBank/DDBJ whole genome shotgun (WGS) entry which is preliminary data.</text>
</comment>
<proteinExistence type="predicted"/>
<name>A0A834SNL9_9FABA</name>
<evidence type="ECO:0000313" key="2">
    <source>
        <dbReference type="Proteomes" id="UP000634136"/>
    </source>
</evidence>
<reference evidence="1" key="1">
    <citation type="submission" date="2020-09" db="EMBL/GenBank/DDBJ databases">
        <title>Genome-Enabled Discovery of Anthraquinone Biosynthesis in Senna tora.</title>
        <authorList>
            <person name="Kang S.-H."/>
            <person name="Pandey R.P."/>
            <person name="Lee C.-M."/>
            <person name="Sim J.-S."/>
            <person name="Jeong J.-T."/>
            <person name="Choi B.-S."/>
            <person name="Jung M."/>
            <person name="Ginzburg D."/>
            <person name="Zhao K."/>
            <person name="Won S.Y."/>
            <person name="Oh T.-J."/>
            <person name="Yu Y."/>
            <person name="Kim N.-H."/>
            <person name="Lee O.R."/>
            <person name="Lee T.-H."/>
            <person name="Bashyal P."/>
            <person name="Kim T.-S."/>
            <person name="Lee W.-H."/>
            <person name="Kawkins C."/>
            <person name="Kim C.-K."/>
            <person name="Kim J.S."/>
            <person name="Ahn B.O."/>
            <person name="Rhee S.Y."/>
            <person name="Sohng J.K."/>
        </authorList>
    </citation>
    <scope>NUCLEOTIDE SEQUENCE</scope>
    <source>
        <tissue evidence="1">Leaf</tissue>
    </source>
</reference>
<dbReference type="Proteomes" id="UP000634136">
    <property type="component" value="Unassembled WGS sequence"/>
</dbReference>